<dbReference type="InterPro" id="IPR007138">
    <property type="entry name" value="ABM_dom"/>
</dbReference>
<dbReference type="GO" id="GO:0005829">
    <property type="term" value="C:cytosol"/>
    <property type="evidence" value="ECO:0007669"/>
    <property type="project" value="TreeGrafter"/>
</dbReference>
<keyword evidence="2" id="KW-0503">Monooxygenase</keyword>
<dbReference type="PANTHER" id="PTHR33336">
    <property type="entry name" value="QUINOL MONOOXYGENASE YGIN-RELATED"/>
    <property type="match status" value="1"/>
</dbReference>
<dbReference type="Proteomes" id="UP000439983">
    <property type="component" value="Unassembled WGS sequence"/>
</dbReference>
<sequence length="98" mass="11706">MPEIHVVAVLYAKQGTEDEVRRDLTVVAETSRKEDGNLRYELFADQNDPRRFVIVEHWRDEGAQERHHHHSDHIRHFHENGDRNVERREGVYVLEKVV</sequence>
<dbReference type="OrthoDB" id="287932at2"/>
<dbReference type="GO" id="GO:0004497">
    <property type="term" value="F:monooxygenase activity"/>
    <property type="evidence" value="ECO:0007669"/>
    <property type="project" value="UniProtKB-KW"/>
</dbReference>
<gene>
    <name evidence="2" type="ORF">GHK62_16515</name>
</gene>
<dbReference type="PANTHER" id="PTHR33336:SF3">
    <property type="entry name" value="ABM DOMAIN-CONTAINING PROTEIN"/>
    <property type="match status" value="1"/>
</dbReference>
<feature type="domain" description="ABM" evidence="1">
    <location>
        <begin position="4"/>
        <end position="94"/>
    </location>
</feature>
<evidence type="ECO:0000313" key="2">
    <source>
        <dbReference type="EMBL" id="MQX16310.1"/>
    </source>
</evidence>
<dbReference type="EMBL" id="WITC01000061">
    <property type="protein sequence ID" value="MQX16310.1"/>
    <property type="molecule type" value="Genomic_DNA"/>
</dbReference>
<name>A0A6N7LG84_SINTE</name>
<dbReference type="RefSeq" id="WP_153440245.1">
    <property type="nucleotide sequence ID" value="NZ_JACIGA010000002.1"/>
</dbReference>
<proteinExistence type="predicted"/>
<comment type="caution">
    <text evidence="2">The sequence shown here is derived from an EMBL/GenBank/DDBJ whole genome shotgun (WGS) entry which is preliminary data.</text>
</comment>
<accession>A0A6N7LG84</accession>
<keyword evidence="2" id="KW-0560">Oxidoreductase</keyword>
<dbReference type="AlphaFoldDB" id="A0A6N7LG84"/>
<evidence type="ECO:0000259" key="1">
    <source>
        <dbReference type="PROSITE" id="PS51725"/>
    </source>
</evidence>
<dbReference type="Gene3D" id="3.30.70.100">
    <property type="match status" value="1"/>
</dbReference>
<dbReference type="InterPro" id="IPR011008">
    <property type="entry name" value="Dimeric_a/b-barrel"/>
</dbReference>
<reference evidence="2 3" key="1">
    <citation type="journal article" date="2013" name="Genome Biol.">
        <title>Comparative genomics of the core and accessory genomes of 48 Sinorhizobium strains comprising five genospecies.</title>
        <authorList>
            <person name="Sugawara M."/>
            <person name="Epstein B."/>
            <person name="Badgley B.D."/>
            <person name="Unno T."/>
            <person name="Xu L."/>
            <person name="Reese J."/>
            <person name="Gyaneshwar P."/>
            <person name="Denny R."/>
            <person name="Mudge J."/>
            <person name="Bharti A.K."/>
            <person name="Farmer A.D."/>
            <person name="May G.D."/>
            <person name="Woodward J.E."/>
            <person name="Medigue C."/>
            <person name="Vallenet D."/>
            <person name="Lajus A."/>
            <person name="Rouy Z."/>
            <person name="Martinez-Vaz B."/>
            <person name="Tiffin P."/>
            <person name="Young N.D."/>
            <person name="Sadowsky M.J."/>
        </authorList>
    </citation>
    <scope>NUCLEOTIDE SEQUENCE [LARGE SCALE GENOMIC DNA]</scope>
    <source>
        <strain evidence="2 3">USDA4894</strain>
    </source>
</reference>
<protein>
    <submittedName>
        <fullName evidence="2">Antibiotic biosynthesis monooxygenase</fullName>
    </submittedName>
</protein>
<dbReference type="PROSITE" id="PS51725">
    <property type="entry name" value="ABM"/>
    <property type="match status" value="1"/>
</dbReference>
<keyword evidence="3" id="KW-1185">Reference proteome</keyword>
<evidence type="ECO:0000313" key="3">
    <source>
        <dbReference type="Proteomes" id="UP000439983"/>
    </source>
</evidence>
<dbReference type="SUPFAM" id="SSF54909">
    <property type="entry name" value="Dimeric alpha+beta barrel"/>
    <property type="match status" value="1"/>
</dbReference>
<organism evidence="2 3">
    <name type="scientific">Sinorhizobium terangae</name>
    <dbReference type="NCBI Taxonomy" id="110322"/>
    <lineage>
        <taxon>Bacteria</taxon>
        <taxon>Pseudomonadati</taxon>
        <taxon>Pseudomonadota</taxon>
        <taxon>Alphaproteobacteria</taxon>
        <taxon>Hyphomicrobiales</taxon>
        <taxon>Rhizobiaceae</taxon>
        <taxon>Sinorhizobium/Ensifer group</taxon>
        <taxon>Sinorhizobium</taxon>
    </lineage>
</organism>
<dbReference type="Pfam" id="PF03992">
    <property type="entry name" value="ABM"/>
    <property type="match status" value="1"/>
</dbReference>
<dbReference type="InterPro" id="IPR050744">
    <property type="entry name" value="AI-2_Isomerase_LsrG"/>
</dbReference>